<dbReference type="InterPro" id="IPR016181">
    <property type="entry name" value="Acyl_CoA_acyltransferase"/>
</dbReference>
<name>A0A1I5YAA2_9RHOB</name>
<dbReference type="STRING" id="93684.SAMN05421853_105100"/>
<dbReference type="EMBL" id="FOXV01000005">
    <property type="protein sequence ID" value="SFQ41162.1"/>
    <property type="molecule type" value="Genomic_DNA"/>
</dbReference>
<dbReference type="GO" id="GO:0016747">
    <property type="term" value="F:acyltransferase activity, transferring groups other than amino-acyl groups"/>
    <property type="evidence" value="ECO:0007669"/>
    <property type="project" value="InterPro"/>
</dbReference>
<reference evidence="3" key="1">
    <citation type="submission" date="2016-10" db="EMBL/GenBank/DDBJ databases">
        <authorList>
            <person name="Varghese N."/>
            <person name="Submissions S."/>
        </authorList>
    </citation>
    <scope>NUCLEOTIDE SEQUENCE [LARGE SCALE GENOMIC DNA]</scope>
    <source>
        <strain evidence="3">JCM 10271</strain>
    </source>
</reference>
<dbReference type="AlphaFoldDB" id="A0A1I5YAA2"/>
<keyword evidence="2" id="KW-0808">Transferase</keyword>
<dbReference type="PANTHER" id="PTHR43328:SF1">
    <property type="entry name" value="N-ACETYLTRANSFERASE DOMAIN-CONTAINING PROTEIN"/>
    <property type="match status" value="1"/>
</dbReference>
<keyword evidence="3" id="KW-1185">Reference proteome</keyword>
<dbReference type="Pfam" id="PF13302">
    <property type="entry name" value="Acetyltransf_3"/>
    <property type="match status" value="1"/>
</dbReference>
<accession>A0A1I5YAA2</accession>
<dbReference type="Gene3D" id="3.40.630.30">
    <property type="match status" value="1"/>
</dbReference>
<protein>
    <submittedName>
        <fullName evidence="2">Protein N-acetyltransferase, RimJ/RimL family</fullName>
    </submittedName>
</protein>
<dbReference type="PROSITE" id="PS51186">
    <property type="entry name" value="GNAT"/>
    <property type="match status" value="1"/>
</dbReference>
<dbReference type="PANTHER" id="PTHR43328">
    <property type="entry name" value="ACETYLTRANSFERASE-RELATED"/>
    <property type="match status" value="1"/>
</dbReference>
<evidence type="ECO:0000259" key="1">
    <source>
        <dbReference type="PROSITE" id="PS51186"/>
    </source>
</evidence>
<gene>
    <name evidence="2" type="ORF">SAMN05421853_105100</name>
</gene>
<evidence type="ECO:0000313" key="3">
    <source>
        <dbReference type="Proteomes" id="UP000243106"/>
    </source>
</evidence>
<sequence>MAFDPLQGGWVPAGVEDDLHVAKPVLQNDIRAGSKPSVADRLQLRSWSQTDLPRYRELLDDPLIWENMTEPYPDPLTEEMASALIEVSNSSNHHRVFALLKDGTPVGQLRVLFEVDPDDPQTAEISYWIGRDYWKQGLASVAVPSFAARCLKDHPGLTSLIARAKDENTASLRVLGKAGFVIERPDQRPGWTLLRKVRDDS</sequence>
<proteinExistence type="predicted"/>
<dbReference type="Proteomes" id="UP000243106">
    <property type="component" value="Unassembled WGS sequence"/>
</dbReference>
<evidence type="ECO:0000313" key="2">
    <source>
        <dbReference type="EMBL" id="SFQ41162.1"/>
    </source>
</evidence>
<organism evidence="2 3">
    <name type="scientific">Roseivivax halotolerans</name>
    <dbReference type="NCBI Taxonomy" id="93684"/>
    <lineage>
        <taxon>Bacteria</taxon>
        <taxon>Pseudomonadati</taxon>
        <taxon>Pseudomonadota</taxon>
        <taxon>Alphaproteobacteria</taxon>
        <taxon>Rhodobacterales</taxon>
        <taxon>Roseobacteraceae</taxon>
        <taxon>Roseivivax</taxon>
    </lineage>
</organism>
<dbReference type="InterPro" id="IPR000182">
    <property type="entry name" value="GNAT_dom"/>
</dbReference>
<dbReference type="SUPFAM" id="SSF55729">
    <property type="entry name" value="Acyl-CoA N-acyltransferases (Nat)"/>
    <property type="match status" value="1"/>
</dbReference>
<feature type="domain" description="N-acetyltransferase" evidence="1">
    <location>
        <begin position="42"/>
        <end position="199"/>
    </location>
</feature>